<evidence type="ECO:0000313" key="1">
    <source>
        <dbReference type="EMBL" id="MBW0524886.1"/>
    </source>
</evidence>
<dbReference type="AlphaFoldDB" id="A0A9Q3EU00"/>
<accession>A0A9Q3EU00</accession>
<gene>
    <name evidence="1" type="ORF">O181_064601</name>
</gene>
<evidence type="ECO:0000313" key="2">
    <source>
        <dbReference type="Proteomes" id="UP000765509"/>
    </source>
</evidence>
<dbReference type="Proteomes" id="UP000765509">
    <property type="component" value="Unassembled WGS sequence"/>
</dbReference>
<dbReference type="EMBL" id="AVOT02031368">
    <property type="protein sequence ID" value="MBW0524886.1"/>
    <property type="molecule type" value="Genomic_DNA"/>
</dbReference>
<organism evidence="1 2">
    <name type="scientific">Austropuccinia psidii MF-1</name>
    <dbReference type="NCBI Taxonomy" id="1389203"/>
    <lineage>
        <taxon>Eukaryota</taxon>
        <taxon>Fungi</taxon>
        <taxon>Dikarya</taxon>
        <taxon>Basidiomycota</taxon>
        <taxon>Pucciniomycotina</taxon>
        <taxon>Pucciniomycetes</taxon>
        <taxon>Pucciniales</taxon>
        <taxon>Sphaerophragmiaceae</taxon>
        <taxon>Austropuccinia</taxon>
    </lineage>
</organism>
<proteinExistence type="predicted"/>
<keyword evidence="2" id="KW-1185">Reference proteome</keyword>
<protein>
    <submittedName>
        <fullName evidence="1">Uncharacterized protein</fullName>
    </submittedName>
</protein>
<name>A0A9Q3EU00_9BASI</name>
<reference evidence="1" key="1">
    <citation type="submission" date="2021-03" db="EMBL/GenBank/DDBJ databases">
        <title>Draft genome sequence of rust myrtle Austropuccinia psidii MF-1, a brazilian biotype.</title>
        <authorList>
            <person name="Quecine M.C."/>
            <person name="Pachon D.M.R."/>
            <person name="Bonatelli M.L."/>
            <person name="Correr F.H."/>
            <person name="Franceschini L.M."/>
            <person name="Leite T.F."/>
            <person name="Margarido G.R.A."/>
            <person name="Almeida C.A."/>
            <person name="Ferrarezi J.A."/>
            <person name="Labate C.A."/>
        </authorList>
    </citation>
    <scope>NUCLEOTIDE SEQUENCE</scope>
    <source>
        <strain evidence="1">MF-1</strain>
    </source>
</reference>
<comment type="caution">
    <text evidence="1">The sequence shown here is derived from an EMBL/GenBank/DDBJ whole genome shotgun (WGS) entry which is preliminary data.</text>
</comment>
<sequence length="122" mass="13825">MKGLLLEVEVTTPSNEMDVDQYIQVINQKGKDVIPERKHKWNIPELPPVPKGNNRDIPFSVQELFYGGKTAGMGTSAKYLDRKNKLLSSGSKFHGPRKYRGPSEFLETHVLQRTIPTDKSMV</sequence>